<protein>
    <recommendedName>
        <fullName evidence="1">non-specific serine/threonine protein kinase</fullName>
        <ecNumber evidence="1">2.7.11.1</ecNumber>
    </recommendedName>
</protein>
<dbReference type="SMART" id="SM00220">
    <property type="entry name" value="S_TKc"/>
    <property type="match status" value="1"/>
</dbReference>
<evidence type="ECO:0000256" key="2">
    <source>
        <dbReference type="ARBA" id="ARBA00022527"/>
    </source>
</evidence>
<dbReference type="PANTHER" id="PTHR44167:SF23">
    <property type="entry name" value="CDC7 KINASE, ISOFORM A-RELATED"/>
    <property type="match status" value="1"/>
</dbReference>
<dbReference type="Gene3D" id="3.30.200.20">
    <property type="entry name" value="Phosphorylase Kinase, domain 1"/>
    <property type="match status" value="1"/>
</dbReference>
<dbReference type="Proteomes" id="UP000277580">
    <property type="component" value="Unassembled WGS sequence"/>
</dbReference>
<keyword evidence="4" id="KW-0547">Nucleotide-binding</keyword>
<evidence type="ECO:0000259" key="8">
    <source>
        <dbReference type="PROSITE" id="PS50011"/>
    </source>
</evidence>
<dbReference type="GO" id="GO:0005634">
    <property type="term" value="C:nucleus"/>
    <property type="evidence" value="ECO:0007669"/>
    <property type="project" value="TreeGrafter"/>
</dbReference>
<dbReference type="CDD" id="cd14019">
    <property type="entry name" value="STKc_Cdc7"/>
    <property type="match status" value="1"/>
</dbReference>
<dbReference type="EC" id="2.7.11.1" evidence="1"/>
<name>A0A3N4KGH1_9PEZI</name>
<dbReference type="GO" id="GO:0044773">
    <property type="term" value="P:mitotic DNA damage checkpoint signaling"/>
    <property type="evidence" value="ECO:0007669"/>
    <property type="project" value="TreeGrafter"/>
</dbReference>
<dbReference type="FunCoup" id="A0A3N4KGH1">
    <property type="interactions" value="788"/>
</dbReference>
<evidence type="ECO:0000256" key="7">
    <source>
        <dbReference type="SAM" id="MobiDB-lite"/>
    </source>
</evidence>
<dbReference type="InterPro" id="IPR011009">
    <property type="entry name" value="Kinase-like_dom_sf"/>
</dbReference>
<dbReference type="Pfam" id="PF00069">
    <property type="entry name" value="Pkinase"/>
    <property type="match status" value="1"/>
</dbReference>
<keyword evidence="3" id="KW-0808">Transferase</keyword>
<evidence type="ECO:0000256" key="1">
    <source>
        <dbReference type="ARBA" id="ARBA00012513"/>
    </source>
</evidence>
<dbReference type="PANTHER" id="PTHR44167">
    <property type="entry name" value="OVARIAN-SPECIFIC SERINE/THREONINE-PROTEIN KINASE LOK-RELATED"/>
    <property type="match status" value="1"/>
</dbReference>
<keyword evidence="5 9" id="KW-0418">Kinase</keyword>
<proteinExistence type="predicted"/>
<keyword evidence="2" id="KW-0723">Serine/threonine-protein kinase</keyword>
<dbReference type="EMBL" id="ML119161">
    <property type="protein sequence ID" value="RPB08558.1"/>
    <property type="molecule type" value="Genomic_DNA"/>
</dbReference>
<accession>A0A3N4KGH1</accession>
<dbReference type="InParanoid" id="A0A3N4KGH1"/>
<feature type="compositionally biased region" description="Low complexity" evidence="7">
    <location>
        <begin position="20"/>
        <end position="37"/>
    </location>
</feature>
<sequence length="517" mass="57378">MSLNASAPYTTTSTSKQHLSTTTAATNTPTSTTTSDSGPETVELQPTSDDQPFASDEEEEDDNGASSPAATDDHYTSAEHRARALASGSEADDYDEDADDDDDDHTVTGEEEEEDEEEEGASSPGAYSASEDEDDDPSQLDPAVAEEMDKFEATFKGFSRRFRLVNKIGEGTFSSVYKAEDLEYDLYDNSWDHSHTGSSGGRRAVGKPKYVAVKRIYVTSSPARIQNELELLHDLSGCESVVPLITAFRCLDQVVAVLPYFKHVDFREYFRELSMVDIKCYFRNLFQALRHVHNHGIIHRDIKPTNFLYDFRRGRGVLVDFGLAEREGTDSQFCLCQHTTPPTTRPPTLAPSLGYPKHDSRPSRRANRAGTRGFRAPEVLFKCTSQTTKLDIWSAGVILLTILSRRFPFFNSSDDVDAMIEIATIFGKAKMKACAALHGCVFETSIATIGERGFTLEKIVLWATNRTANGSSRDGTGDQRLGREEAEAVELLRGCFELDPARRWGAQEALECVFLRE</sequence>
<evidence type="ECO:0000256" key="6">
    <source>
        <dbReference type="ARBA" id="ARBA00022840"/>
    </source>
</evidence>
<evidence type="ECO:0000256" key="3">
    <source>
        <dbReference type="ARBA" id="ARBA00022679"/>
    </source>
</evidence>
<evidence type="ECO:0000256" key="4">
    <source>
        <dbReference type="ARBA" id="ARBA00022741"/>
    </source>
</evidence>
<keyword evidence="6" id="KW-0067">ATP-binding</keyword>
<dbReference type="OrthoDB" id="10020333at2759"/>
<dbReference type="InterPro" id="IPR000719">
    <property type="entry name" value="Prot_kinase_dom"/>
</dbReference>
<dbReference type="AlphaFoldDB" id="A0A3N4KGH1"/>
<dbReference type="STRING" id="1392247.A0A3N4KGH1"/>
<dbReference type="PROSITE" id="PS00108">
    <property type="entry name" value="PROTEIN_KINASE_ST"/>
    <property type="match status" value="1"/>
</dbReference>
<feature type="compositionally biased region" description="Polar residues" evidence="7">
    <location>
        <begin position="1"/>
        <end position="19"/>
    </location>
</feature>
<dbReference type="InterPro" id="IPR008271">
    <property type="entry name" value="Ser/Thr_kinase_AS"/>
</dbReference>
<feature type="domain" description="Protein kinase" evidence="8">
    <location>
        <begin position="162"/>
        <end position="515"/>
    </location>
</feature>
<gene>
    <name evidence="9" type="ORF">P167DRAFT_528362</name>
</gene>
<dbReference type="PROSITE" id="PS50011">
    <property type="entry name" value="PROTEIN_KINASE_DOM"/>
    <property type="match status" value="1"/>
</dbReference>
<feature type="region of interest" description="Disordered" evidence="7">
    <location>
        <begin position="1"/>
        <end position="140"/>
    </location>
</feature>
<dbReference type="GO" id="GO:0005524">
    <property type="term" value="F:ATP binding"/>
    <property type="evidence" value="ECO:0007669"/>
    <property type="project" value="UniProtKB-KW"/>
</dbReference>
<feature type="region of interest" description="Disordered" evidence="7">
    <location>
        <begin position="341"/>
        <end position="370"/>
    </location>
</feature>
<feature type="compositionally biased region" description="Basic and acidic residues" evidence="7">
    <location>
        <begin position="71"/>
        <end position="82"/>
    </location>
</feature>
<dbReference type="SUPFAM" id="SSF56112">
    <property type="entry name" value="Protein kinase-like (PK-like)"/>
    <property type="match status" value="1"/>
</dbReference>
<organism evidence="9 10">
    <name type="scientific">Morchella conica CCBAS932</name>
    <dbReference type="NCBI Taxonomy" id="1392247"/>
    <lineage>
        <taxon>Eukaryota</taxon>
        <taxon>Fungi</taxon>
        <taxon>Dikarya</taxon>
        <taxon>Ascomycota</taxon>
        <taxon>Pezizomycotina</taxon>
        <taxon>Pezizomycetes</taxon>
        <taxon>Pezizales</taxon>
        <taxon>Morchellaceae</taxon>
        <taxon>Morchella</taxon>
    </lineage>
</organism>
<keyword evidence="10" id="KW-1185">Reference proteome</keyword>
<evidence type="ECO:0000313" key="10">
    <source>
        <dbReference type="Proteomes" id="UP000277580"/>
    </source>
</evidence>
<reference evidence="9 10" key="1">
    <citation type="journal article" date="2018" name="Nat. Ecol. Evol.">
        <title>Pezizomycetes genomes reveal the molecular basis of ectomycorrhizal truffle lifestyle.</title>
        <authorList>
            <person name="Murat C."/>
            <person name="Payen T."/>
            <person name="Noel B."/>
            <person name="Kuo A."/>
            <person name="Morin E."/>
            <person name="Chen J."/>
            <person name="Kohler A."/>
            <person name="Krizsan K."/>
            <person name="Balestrini R."/>
            <person name="Da Silva C."/>
            <person name="Montanini B."/>
            <person name="Hainaut M."/>
            <person name="Levati E."/>
            <person name="Barry K.W."/>
            <person name="Belfiori B."/>
            <person name="Cichocki N."/>
            <person name="Clum A."/>
            <person name="Dockter R.B."/>
            <person name="Fauchery L."/>
            <person name="Guy J."/>
            <person name="Iotti M."/>
            <person name="Le Tacon F."/>
            <person name="Lindquist E.A."/>
            <person name="Lipzen A."/>
            <person name="Malagnac F."/>
            <person name="Mello A."/>
            <person name="Molinier V."/>
            <person name="Miyauchi S."/>
            <person name="Poulain J."/>
            <person name="Riccioni C."/>
            <person name="Rubini A."/>
            <person name="Sitrit Y."/>
            <person name="Splivallo R."/>
            <person name="Traeger S."/>
            <person name="Wang M."/>
            <person name="Zifcakova L."/>
            <person name="Wipf D."/>
            <person name="Zambonelli A."/>
            <person name="Paolocci F."/>
            <person name="Nowrousian M."/>
            <person name="Ottonello S."/>
            <person name="Baldrian P."/>
            <person name="Spatafora J.W."/>
            <person name="Henrissat B."/>
            <person name="Nagy L.G."/>
            <person name="Aury J.M."/>
            <person name="Wincker P."/>
            <person name="Grigoriev I.V."/>
            <person name="Bonfante P."/>
            <person name="Martin F.M."/>
        </authorList>
    </citation>
    <scope>NUCLEOTIDE SEQUENCE [LARGE SCALE GENOMIC DNA]</scope>
    <source>
        <strain evidence="9 10">CCBAS932</strain>
    </source>
</reference>
<evidence type="ECO:0000313" key="9">
    <source>
        <dbReference type="EMBL" id="RPB08558.1"/>
    </source>
</evidence>
<evidence type="ECO:0000256" key="5">
    <source>
        <dbReference type="ARBA" id="ARBA00022777"/>
    </source>
</evidence>
<feature type="compositionally biased region" description="Acidic residues" evidence="7">
    <location>
        <begin position="90"/>
        <end position="120"/>
    </location>
</feature>
<dbReference type="GO" id="GO:0004674">
    <property type="term" value="F:protein serine/threonine kinase activity"/>
    <property type="evidence" value="ECO:0007669"/>
    <property type="project" value="UniProtKB-KW"/>
</dbReference>
<dbReference type="Gene3D" id="1.10.510.10">
    <property type="entry name" value="Transferase(Phosphotransferase) domain 1"/>
    <property type="match status" value="1"/>
</dbReference>